<evidence type="ECO:0000259" key="2">
    <source>
        <dbReference type="Pfam" id="PF23127"/>
    </source>
</evidence>
<dbReference type="Pfam" id="PF23127">
    <property type="entry name" value="DotM_C"/>
    <property type="match status" value="1"/>
</dbReference>
<dbReference type="RefSeq" id="WP_075800826.1">
    <property type="nucleotide sequence ID" value="NZ_CP015585.1"/>
</dbReference>
<keyword evidence="1" id="KW-0812">Transmembrane</keyword>
<accession>A0A1L7AMX3</accession>
<sequence length="393" mass="42805">MSTMGGGSRRGWASGDDYFVLCLIVIVAGLGFLGWLLWSEHHAEVVAAVAWLQVHKMTFVSPYTTELAALREAVITGNYETVSFERLVRMCGQVNTVFRLPAALLIGALAVVCFVWAPPGRFRRRFDLDGLLREQAGFYRSAGAMLGRRLRLVMPAATAPRPADPALHLEEWLRRFAMSDSQEIDEARLRRALTRQLGPAWRGSRKAQPAARVLFAAFALHLAGDRESSQSLLGDFAEGLAADAGHGPSGPDKPLAVPGEVLARADATLADATIRDPAEIAANLHGYETTAMMGLLNAARLASGVLAPAQFNGLKLVNRNLWYALHSLGFPGHGPGQNSHPNPRVEAVGARSHWQAERTARHALFQPCVEEAVSAIRMTVQQDRSEPKRREQG</sequence>
<keyword evidence="1" id="KW-1133">Transmembrane helix</keyword>
<dbReference type="KEGG" id="rgi:RGI145_22440"/>
<dbReference type="Proteomes" id="UP000185494">
    <property type="component" value="Chromosome 1"/>
</dbReference>
<evidence type="ECO:0000256" key="1">
    <source>
        <dbReference type="SAM" id="Phobius"/>
    </source>
</evidence>
<keyword evidence="3" id="KW-0614">Plasmid</keyword>
<keyword evidence="1" id="KW-0472">Membrane</keyword>
<name>A0A1L7AMX3_9PROT</name>
<organism evidence="3 4">
    <name type="scientific">Roseomonas gilardii</name>
    <dbReference type="NCBI Taxonomy" id="257708"/>
    <lineage>
        <taxon>Bacteria</taxon>
        <taxon>Pseudomonadati</taxon>
        <taxon>Pseudomonadota</taxon>
        <taxon>Alphaproteobacteria</taxon>
        <taxon>Acetobacterales</taxon>
        <taxon>Roseomonadaceae</taxon>
        <taxon>Roseomonas</taxon>
    </lineage>
</organism>
<evidence type="ECO:0000313" key="4">
    <source>
        <dbReference type="Proteomes" id="UP000185494"/>
    </source>
</evidence>
<proteinExistence type="predicted"/>
<dbReference type="EMBL" id="CP015585">
    <property type="protein sequence ID" value="APT60118.1"/>
    <property type="molecule type" value="Genomic_DNA"/>
</dbReference>
<geneLocation type="plasmid" evidence="3 4">
    <name>1</name>
</geneLocation>
<reference evidence="3 4" key="1">
    <citation type="submission" date="2016-05" db="EMBL/GenBank/DDBJ databases">
        <title>Complete Genome and Methylome Analysis of Psychrotrophic Bacterial Isolates from Antarctic Lake Untersee.</title>
        <authorList>
            <person name="Fomenkov A."/>
            <person name="Akimov V.N."/>
            <person name="Vasilyeva L.V."/>
            <person name="Andersen D."/>
            <person name="Vincze T."/>
            <person name="Roberts R.J."/>
        </authorList>
    </citation>
    <scope>NUCLEOTIDE SEQUENCE [LARGE SCALE GENOMIC DNA]</scope>
    <source>
        <strain evidence="3 4">U14-5</strain>
        <plasmid evidence="4">Plasmid 1</plasmid>
    </source>
</reference>
<feature type="transmembrane region" description="Helical" evidence="1">
    <location>
        <begin position="18"/>
        <end position="38"/>
    </location>
</feature>
<dbReference type="AlphaFoldDB" id="A0A1L7AMX3"/>
<gene>
    <name evidence="3" type="ORF">RGI145_22440</name>
</gene>
<protein>
    <recommendedName>
        <fullName evidence="2">DotM C-terminal cytoplasmic domain-containing protein</fullName>
    </recommendedName>
</protein>
<feature type="domain" description="DotM C-terminal cytoplasmic" evidence="2">
    <location>
        <begin position="190"/>
        <end position="377"/>
    </location>
</feature>
<dbReference type="InterPro" id="IPR056464">
    <property type="entry name" value="DotM_C"/>
</dbReference>
<feature type="transmembrane region" description="Helical" evidence="1">
    <location>
        <begin position="97"/>
        <end position="117"/>
    </location>
</feature>
<evidence type="ECO:0000313" key="3">
    <source>
        <dbReference type="EMBL" id="APT60118.1"/>
    </source>
</evidence>